<sequence length="373" mass="43276">MKKILLIADSLSGRGGMEKVLTTFYHQFNQYEGFSAKLILLNSSKDTTWLENVDFSVFDISEIVKKRRKKNALLRLFLQGKVKKNYKDNMTEKTLAEMIARESPDLIVSTGYSYLNILNRIRNNIKLNYKIIFWDHMSHSYYLSDNKEFLKNIKSVDYFFAISSGIKRSLLNLGVAEDKIALIYNPIKERELNKFNIEKIKFIYVGRLFSYDQKRCMDIIHAIKKIESLNFVFEFYGDGQDKDKLVLECNNLGLDDKVVFKGWFDQPWDHIEDASCLILASQYEGLPLVLAEAISYGIPCISSNCKFGPEDIITPQVNGDLFEVGNIDQLANMMKKFISNSLDFRSENEIKKSISNLYEEKYFEKLKKVVESL</sequence>
<evidence type="ECO:0000313" key="6">
    <source>
        <dbReference type="Proteomes" id="UP000569202"/>
    </source>
</evidence>
<evidence type="ECO:0000259" key="1">
    <source>
        <dbReference type="Pfam" id="PF00534"/>
    </source>
</evidence>
<dbReference type="EMBL" id="SJOA01000008">
    <property type="protein sequence ID" value="TCB59317.1"/>
    <property type="molecule type" value="Genomic_DNA"/>
</dbReference>
<evidence type="ECO:0000313" key="3">
    <source>
        <dbReference type="EMBL" id="NNH78394.1"/>
    </source>
</evidence>
<dbReference type="RefSeq" id="WP_131271170.1">
    <property type="nucleotide sequence ID" value="NZ_JABERL010000033.1"/>
</dbReference>
<feature type="domain" description="Glycosyltransferase subfamily 4-like N-terminal" evidence="2">
    <location>
        <begin position="91"/>
        <end position="187"/>
    </location>
</feature>
<gene>
    <name evidence="4" type="ORF">E0H85_08130</name>
    <name evidence="3" type="ORF">HLH17_12070</name>
</gene>
<protein>
    <submittedName>
        <fullName evidence="4">Glycosyltransferase</fullName>
    </submittedName>
</protein>
<evidence type="ECO:0000313" key="5">
    <source>
        <dbReference type="Proteomes" id="UP000291380"/>
    </source>
</evidence>
<dbReference type="Gene3D" id="3.40.50.2000">
    <property type="entry name" value="Glycogen Phosphorylase B"/>
    <property type="match status" value="2"/>
</dbReference>
<dbReference type="Pfam" id="PF13439">
    <property type="entry name" value="Glyco_transf_4"/>
    <property type="match status" value="1"/>
</dbReference>
<evidence type="ECO:0000259" key="2">
    <source>
        <dbReference type="Pfam" id="PF13439"/>
    </source>
</evidence>
<dbReference type="InterPro" id="IPR028098">
    <property type="entry name" value="Glyco_trans_4-like_N"/>
</dbReference>
<proteinExistence type="predicted"/>
<organism evidence="4 5">
    <name type="scientific">Acinetobacter terrae</name>
    <dbReference type="NCBI Taxonomy" id="2731247"/>
    <lineage>
        <taxon>Bacteria</taxon>
        <taxon>Pseudomonadati</taxon>
        <taxon>Pseudomonadota</taxon>
        <taxon>Gammaproteobacteria</taxon>
        <taxon>Moraxellales</taxon>
        <taxon>Moraxellaceae</taxon>
        <taxon>Acinetobacter</taxon>
        <taxon>Acinetobacter Taxon 24</taxon>
    </lineage>
</organism>
<dbReference type="OrthoDB" id="9792269at2"/>
<keyword evidence="4" id="KW-0808">Transferase</keyword>
<dbReference type="Proteomes" id="UP000291380">
    <property type="component" value="Unassembled WGS sequence"/>
</dbReference>
<dbReference type="CDD" id="cd03811">
    <property type="entry name" value="GT4_GT28_WabH-like"/>
    <property type="match status" value="1"/>
</dbReference>
<feature type="domain" description="Glycosyl transferase family 1" evidence="1">
    <location>
        <begin position="190"/>
        <end position="345"/>
    </location>
</feature>
<comment type="caution">
    <text evidence="4">The sequence shown here is derived from an EMBL/GenBank/DDBJ whole genome shotgun (WGS) entry which is preliminary data.</text>
</comment>
<reference evidence="3 6" key="2">
    <citation type="submission" date="2020-04" db="EMBL/GenBank/DDBJ databases">
        <title>Acinetobacter Taxon 24.</title>
        <authorList>
            <person name="Nemec A."/>
            <person name="Radolfova-Krizova L."/>
            <person name="Higgins P.G."/>
            <person name="Spanelova P."/>
        </authorList>
    </citation>
    <scope>NUCLEOTIDE SEQUENCE [LARGE SCALE GENOMIC DNA]</scope>
    <source>
        <strain evidence="3 6">ANC 5380</strain>
    </source>
</reference>
<dbReference type="Proteomes" id="UP000569202">
    <property type="component" value="Unassembled WGS sequence"/>
</dbReference>
<accession>A0A4R0EMJ2</accession>
<dbReference type="SUPFAM" id="SSF53756">
    <property type="entry name" value="UDP-Glycosyltransferase/glycogen phosphorylase"/>
    <property type="match status" value="1"/>
</dbReference>
<dbReference type="EMBL" id="JABERL010000033">
    <property type="protein sequence ID" value="NNH78394.1"/>
    <property type="molecule type" value="Genomic_DNA"/>
</dbReference>
<name>A0A4R0EMJ2_9GAMM</name>
<dbReference type="Pfam" id="PF00534">
    <property type="entry name" value="Glycos_transf_1"/>
    <property type="match status" value="1"/>
</dbReference>
<dbReference type="GO" id="GO:1901135">
    <property type="term" value="P:carbohydrate derivative metabolic process"/>
    <property type="evidence" value="ECO:0007669"/>
    <property type="project" value="UniProtKB-ARBA"/>
</dbReference>
<reference evidence="4 5" key="1">
    <citation type="submission" date="2019-02" db="EMBL/GenBank/DDBJ databases">
        <title>High diversity of culturable Acinetobacter species in natural soil and water ecosystems.</title>
        <authorList>
            <person name="Radolfova-Krizova L."/>
            <person name="Nemec A."/>
        </authorList>
    </citation>
    <scope>NUCLEOTIDE SEQUENCE [LARGE SCALE GENOMIC DNA]</scope>
    <source>
        <strain evidence="4 5">ANC 4281</strain>
    </source>
</reference>
<dbReference type="PANTHER" id="PTHR12526">
    <property type="entry name" value="GLYCOSYLTRANSFERASE"/>
    <property type="match status" value="1"/>
</dbReference>
<accession>A0A7Y2WBL5</accession>
<dbReference type="AlphaFoldDB" id="A0A4R0EMJ2"/>
<dbReference type="GO" id="GO:0016757">
    <property type="term" value="F:glycosyltransferase activity"/>
    <property type="evidence" value="ECO:0007669"/>
    <property type="project" value="InterPro"/>
</dbReference>
<dbReference type="PANTHER" id="PTHR12526:SF630">
    <property type="entry name" value="GLYCOSYLTRANSFERASE"/>
    <property type="match status" value="1"/>
</dbReference>
<evidence type="ECO:0000313" key="4">
    <source>
        <dbReference type="EMBL" id="TCB59317.1"/>
    </source>
</evidence>
<dbReference type="InterPro" id="IPR001296">
    <property type="entry name" value="Glyco_trans_1"/>
</dbReference>